<name>A0A8S1B2F3_ARCPL</name>
<keyword evidence="3" id="KW-1185">Reference proteome</keyword>
<dbReference type="EMBL" id="CADEBC010000561">
    <property type="protein sequence ID" value="CAB3253113.1"/>
    <property type="molecule type" value="Genomic_DNA"/>
</dbReference>
<evidence type="ECO:0000313" key="1">
    <source>
        <dbReference type="EMBL" id="CAB3246913.1"/>
    </source>
</evidence>
<organism evidence="2 3">
    <name type="scientific">Arctia plantaginis</name>
    <name type="common">Wood tiger moth</name>
    <name type="synonym">Phalaena plantaginis</name>
    <dbReference type="NCBI Taxonomy" id="874455"/>
    <lineage>
        <taxon>Eukaryota</taxon>
        <taxon>Metazoa</taxon>
        <taxon>Ecdysozoa</taxon>
        <taxon>Arthropoda</taxon>
        <taxon>Hexapoda</taxon>
        <taxon>Insecta</taxon>
        <taxon>Pterygota</taxon>
        <taxon>Neoptera</taxon>
        <taxon>Endopterygota</taxon>
        <taxon>Lepidoptera</taxon>
        <taxon>Glossata</taxon>
        <taxon>Ditrysia</taxon>
        <taxon>Noctuoidea</taxon>
        <taxon>Erebidae</taxon>
        <taxon>Arctiinae</taxon>
        <taxon>Arctia</taxon>
    </lineage>
</organism>
<dbReference type="EMBL" id="CADEBD010000334">
    <property type="protein sequence ID" value="CAB3246913.1"/>
    <property type="molecule type" value="Genomic_DNA"/>
</dbReference>
<accession>A0A8S1B2F3</accession>
<dbReference type="Proteomes" id="UP000494106">
    <property type="component" value="Unassembled WGS sequence"/>
</dbReference>
<evidence type="ECO:0000313" key="3">
    <source>
        <dbReference type="Proteomes" id="UP000494106"/>
    </source>
</evidence>
<reference evidence="3 4" key="1">
    <citation type="submission" date="2020-04" db="EMBL/GenBank/DDBJ databases">
        <authorList>
            <person name="Wallbank WR R."/>
            <person name="Pardo Diaz C."/>
            <person name="Kozak K."/>
            <person name="Martin S."/>
            <person name="Jiggins C."/>
            <person name="Moest M."/>
            <person name="Warren A I."/>
            <person name="Byers J.R.P. K."/>
            <person name="Montejo-Kovacevich G."/>
            <person name="Yen C E."/>
        </authorList>
    </citation>
    <scope>NUCLEOTIDE SEQUENCE [LARGE SCALE GENOMIC DNA]</scope>
</reference>
<proteinExistence type="predicted"/>
<protein>
    <submittedName>
        <fullName evidence="2">Uncharacterized protein</fullName>
    </submittedName>
</protein>
<gene>
    <name evidence="1" type="ORF">APLA_LOCUS11698</name>
    <name evidence="2" type="ORF">APLA_LOCUS13883</name>
</gene>
<sequence>MSSYLPSDVVPLYRSHNFIAKGNCGLRVELQDIKTGHSSNIIPESVLTDELTSTAQDMICSPNVTEVYSRSDLKTITDFVEPIAKDIKLLTASLQNVLSSTSETPGSCS</sequence>
<comment type="caution">
    <text evidence="2">The sequence shown here is derived from an EMBL/GenBank/DDBJ whole genome shotgun (WGS) entry which is preliminary data.</text>
</comment>
<evidence type="ECO:0000313" key="2">
    <source>
        <dbReference type="EMBL" id="CAB3253113.1"/>
    </source>
</evidence>
<evidence type="ECO:0000313" key="4">
    <source>
        <dbReference type="Proteomes" id="UP000494256"/>
    </source>
</evidence>
<dbReference type="Proteomes" id="UP000494256">
    <property type="component" value="Unassembled WGS sequence"/>
</dbReference>
<dbReference type="AlphaFoldDB" id="A0A8S1B2F3"/>